<dbReference type="Gene3D" id="3.40.50.300">
    <property type="entry name" value="P-loop containing nucleotide triphosphate hydrolases"/>
    <property type="match status" value="1"/>
</dbReference>
<feature type="region of interest" description="Disordered" evidence="1">
    <location>
        <begin position="1"/>
        <end position="24"/>
    </location>
</feature>
<dbReference type="VEuPathDB" id="FungiDB:M747DRAFT_318500"/>
<evidence type="ECO:0000259" key="2">
    <source>
        <dbReference type="Pfam" id="PF13087"/>
    </source>
</evidence>
<reference evidence="3 4" key="1">
    <citation type="submission" date="2018-07" db="EMBL/GenBank/DDBJ databases">
        <title>Section-level genome sequencing of Aspergillus section Nigri to investigate inter- and intra-species variation.</title>
        <authorList>
            <consortium name="DOE Joint Genome Institute"/>
            <person name="Vesth T.C."/>
            <person name="Nybo J.L."/>
            <person name="Theobald S."/>
            <person name="Frisvad J.C."/>
            <person name="Larsen T.O."/>
            <person name="Nielsen K.F."/>
            <person name="Hoof J.B."/>
            <person name="Brandl J."/>
            <person name="Salamov A."/>
            <person name="Riley R."/>
            <person name="Gladden J.M."/>
            <person name="Phatale P."/>
            <person name="Nielsen M.T."/>
            <person name="Lyhne E.K."/>
            <person name="Kogle M.E."/>
            <person name="Strasser K."/>
            <person name="McDonnell E."/>
            <person name="Barry K."/>
            <person name="Clum A."/>
            <person name="Chen C."/>
            <person name="Nolan M."/>
            <person name="Sandor L."/>
            <person name="Kuo A."/>
            <person name="Lipzen A."/>
            <person name="Hainaut M."/>
            <person name="Drula E."/>
            <person name="Tsang A."/>
            <person name="Magnuson J.K."/>
            <person name="Henrissat B."/>
            <person name="Wiebenga A."/>
            <person name="Simmons B.A."/>
            <person name="Makela M.R."/>
            <person name="De vries R.P."/>
            <person name="Grigoriev I.V."/>
            <person name="Mortensen U.H."/>
            <person name="Baker S.E."/>
            <person name="Andersen M.R."/>
        </authorList>
    </citation>
    <scope>NUCLEOTIDE SEQUENCE [LARGE SCALE GENOMIC DNA]</scope>
    <source>
        <strain evidence="3 4">ATCC 13496</strain>
    </source>
</reference>
<feature type="compositionally biased region" description="Polar residues" evidence="1">
    <location>
        <begin position="1"/>
        <end position="12"/>
    </location>
</feature>
<evidence type="ECO:0000256" key="1">
    <source>
        <dbReference type="SAM" id="MobiDB-lite"/>
    </source>
</evidence>
<dbReference type="InterPro" id="IPR027417">
    <property type="entry name" value="P-loop_NTPase"/>
</dbReference>
<accession>A0A370BJT4</accession>
<dbReference type="AlphaFoldDB" id="A0A370BJT4"/>
<name>A0A370BJT4_ASPNG</name>
<dbReference type="EMBL" id="KZ851946">
    <property type="protein sequence ID" value="RDH15707.1"/>
    <property type="molecule type" value="Genomic_DNA"/>
</dbReference>
<sequence length="185" mass="20688">MVDDLTSTTGSPSVDYRHHKSSCPASNETVFSTLYDSQTIDDTTLTGKFMPPSAKPAFSESSKLPRLFQKLTPTSSTRQSDCGKVRNQTHIVTLHWAVYSETKSHLGFAADNRRTNVTLTRARACLIVVANGTIIDNDRLSEMEPMEVHPEVLVQVQTYQTIYLALADERVQLRSNFCNRYVTAV</sequence>
<dbReference type="InterPro" id="IPR041679">
    <property type="entry name" value="DNA2/NAM7-like_C"/>
</dbReference>
<protein>
    <recommendedName>
        <fullName evidence="2">DNA2/NAM7 helicase-like C-terminal domain-containing protein</fullName>
    </recommendedName>
</protein>
<proteinExistence type="predicted"/>
<dbReference type="Proteomes" id="UP000253845">
    <property type="component" value="Unassembled WGS sequence"/>
</dbReference>
<feature type="domain" description="DNA2/NAM7 helicase-like C-terminal" evidence="2">
    <location>
        <begin position="97"/>
        <end position="131"/>
    </location>
</feature>
<organism evidence="3 4">
    <name type="scientific">Aspergillus niger ATCC 13496</name>
    <dbReference type="NCBI Taxonomy" id="1353008"/>
    <lineage>
        <taxon>Eukaryota</taxon>
        <taxon>Fungi</taxon>
        <taxon>Dikarya</taxon>
        <taxon>Ascomycota</taxon>
        <taxon>Pezizomycotina</taxon>
        <taxon>Eurotiomycetes</taxon>
        <taxon>Eurotiomycetidae</taxon>
        <taxon>Eurotiales</taxon>
        <taxon>Aspergillaceae</taxon>
        <taxon>Aspergillus</taxon>
        <taxon>Aspergillus subgen. Circumdati</taxon>
    </lineage>
</organism>
<evidence type="ECO:0000313" key="4">
    <source>
        <dbReference type="Proteomes" id="UP000253845"/>
    </source>
</evidence>
<dbReference type="Pfam" id="PF13087">
    <property type="entry name" value="AAA_12"/>
    <property type="match status" value="1"/>
</dbReference>
<evidence type="ECO:0000313" key="3">
    <source>
        <dbReference type="EMBL" id="RDH15707.1"/>
    </source>
</evidence>
<gene>
    <name evidence="3" type="ORF">M747DRAFT_318500</name>
</gene>